<accession>A0A6M7WN90</accession>
<evidence type="ECO:0000256" key="2">
    <source>
        <dbReference type="ARBA" id="ARBA00005695"/>
    </source>
</evidence>
<dbReference type="PIRSF" id="PIRSF002741">
    <property type="entry name" value="MppA"/>
    <property type="match status" value="1"/>
</dbReference>
<feature type="domain" description="Solute-binding protein family 5" evidence="3">
    <location>
        <begin position="109"/>
        <end position="457"/>
    </location>
</feature>
<comment type="similarity">
    <text evidence="2">Belongs to the bacterial solute-binding protein 5 family.</text>
</comment>
<dbReference type="RefSeq" id="WP_027030899.1">
    <property type="nucleotide sequence ID" value="NZ_CP033367.1"/>
</dbReference>
<comment type="subcellular location">
    <subcellularLocation>
        <location evidence="1">Periplasm</location>
    </subcellularLocation>
</comment>
<dbReference type="InterPro" id="IPR030678">
    <property type="entry name" value="Peptide/Ni-bd"/>
</dbReference>
<dbReference type="Gene3D" id="3.10.105.10">
    <property type="entry name" value="Dipeptide-binding Protein, Domain 3"/>
    <property type="match status" value="1"/>
</dbReference>
<dbReference type="GO" id="GO:0043190">
    <property type="term" value="C:ATP-binding cassette (ABC) transporter complex"/>
    <property type="evidence" value="ECO:0007669"/>
    <property type="project" value="InterPro"/>
</dbReference>
<organism evidence="4 5">
    <name type="scientific">Mesorhizobium loti R88b</name>
    <dbReference type="NCBI Taxonomy" id="935548"/>
    <lineage>
        <taxon>Bacteria</taxon>
        <taxon>Pseudomonadati</taxon>
        <taxon>Pseudomonadota</taxon>
        <taxon>Alphaproteobacteria</taxon>
        <taxon>Hyphomicrobiales</taxon>
        <taxon>Phyllobacteriaceae</taxon>
        <taxon>Mesorhizobium</taxon>
    </lineage>
</organism>
<evidence type="ECO:0000259" key="3">
    <source>
        <dbReference type="Pfam" id="PF00496"/>
    </source>
</evidence>
<reference evidence="4 5" key="1">
    <citation type="submission" date="2018-10" db="EMBL/GenBank/DDBJ databases">
        <authorList>
            <person name="Perry B.J."/>
            <person name="Sullivan J.T."/>
            <person name="Murphy R.J.T."/>
            <person name="Ramsay J.P."/>
            <person name="Ronson C.W."/>
        </authorList>
    </citation>
    <scope>NUCLEOTIDE SEQUENCE [LARGE SCALE GENOMIC DNA]</scope>
    <source>
        <strain evidence="4 5">R88b</strain>
    </source>
</reference>
<dbReference type="AlphaFoldDB" id="A0A6M7WN90"/>
<sequence>MNSRNSWEKPVPPPVAQMATMVRENRMDRREFLAMASIMGVSAAGAYGLIGLSAPVPALAEEPKKGGVLKIAMLVKELKDPRTFDGGEMGNLGRQFLEPFVEYTTDYTFQPKLLEGWEINEDATEYVLHLRKGVKWNNGDDFTAEDALFNLNRWCEKKAPGNSMAGRMGVLIDEATGKARDGAIVRVDDHTIKLVLSKSDISLIANFSDFPALLVHRSFEATGSNLAKYPIGTGAFELVTYATSVHAVYKRRESPWWGGEALLDGVEFIDYGTDPNAIASAFEAGEVHCNFETTGNQIDVLDSMGLQRSETETAATAVARFNVASKPYNDQRVRKAMQLAVDNAAVLKLGYSDRGTAAENHHVSPIQPEYFALPKVERDLDKAKALMRETGQQDFEHDLISSDDDWHRDTADAIAGQLREAGFKVKRTVLPVSTFWGNWTKYPFSLTGWTMRPLGVQVLALAYRSGGAWNETGFSNPEFDAKLNQALSIADPDKRRVVMQDIEKILQDSAVIIQPYWRKIFVHFVAAVKNRHAHPLDQILQLDKVWLES</sequence>
<dbReference type="InterPro" id="IPR000914">
    <property type="entry name" value="SBP_5_dom"/>
</dbReference>
<dbReference type="CDD" id="cd08503">
    <property type="entry name" value="PBP2_NikA_DppA_OppA_like_17"/>
    <property type="match status" value="1"/>
</dbReference>
<dbReference type="SUPFAM" id="SSF53850">
    <property type="entry name" value="Periplasmic binding protein-like II"/>
    <property type="match status" value="1"/>
</dbReference>
<dbReference type="PROSITE" id="PS51318">
    <property type="entry name" value="TAT"/>
    <property type="match status" value="1"/>
</dbReference>
<dbReference type="GO" id="GO:0015833">
    <property type="term" value="P:peptide transport"/>
    <property type="evidence" value="ECO:0007669"/>
    <property type="project" value="TreeGrafter"/>
</dbReference>
<protein>
    <submittedName>
        <fullName evidence="4">ABC transporter substrate-binding protein</fullName>
    </submittedName>
</protein>
<dbReference type="GO" id="GO:1904680">
    <property type="term" value="F:peptide transmembrane transporter activity"/>
    <property type="evidence" value="ECO:0007669"/>
    <property type="project" value="TreeGrafter"/>
</dbReference>
<name>A0A6M7WN90_RHILI</name>
<dbReference type="EMBL" id="CP033367">
    <property type="protein sequence ID" value="QKD02039.1"/>
    <property type="molecule type" value="Genomic_DNA"/>
</dbReference>
<dbReference type="GO" id="GO:0030288">
    <property type="term" value="C:outer membrane-bounded periplasmic space"/>
    <property type="evidence" value="ECO:0007669"/>
    <property type="project" value="UniProtKB-ARBA"/>
</dbReference>
<dbReference type="InterPro" id="IPR006311">
    <property type="entry name" value="TAT_signal"/>
</dbReference>
<gene>
    <name evidence="4" type="ORF">EB235_11430</name>
</gene>
<dbReference type="Pfam" id="PF00496">
    <property type="entry name" value="SBP_bac_5"/>
    <property type="match status" value="1"/>
</dbReference>
<evidence type="ECO:0000313" key="4">
    <source>
        <dbReference type="EMBL" id="QKD02039.1"/>
    </source>
</evidence>
<dbReference type="Proteomes" id="UP000503017">
    <property type="component" value="Chromosome"/>
</dbReference>
<dbReference type="InterPro" id="IPR039424">
    <property type="entry name" value="SBP_5"/>
</dbReference>
<evidence type="ECO:0000256" key="1">
    <source>
        <dbReference type="ARBA" id="ARBA00004418"/>
    </source>
</evidence>
<dbReference type="Gene3D" id="3.40.190.10">
    <property type="entry name" value="Periplasmic binding protein-like II"/>
    <property type="match status" value="1"/>
</dbReference>
<dbReference type="Gene3D" id="3.90.76.10">
    <property type="entry name" value="Dipeptide-binding Protein, Domain 1"/>
    <property type="match status" value="1"/>
</dbReference>
<dbReference type="PANTHER" id="PTHR30290">
    <property type="entry name" value="PERIPLASMIC BINDING COMPONENT OF ABC TRANSPORTER"/>
    <property type="match status" value="1"/>
</dbReference>
<evidence type="ECO:0000313" key="5">
    <source>
        <dbReference type="Proteomes" id="UP000503017"/>
    </source>
</evidence>
<proteinExistence type="inferred from homology"/>